<keyword evidence="1" id="KW-0472">Membrane</keyword>
<keyword evidence="1" id="KW-0812">Transmembrane</keyword>
<organism evidence="2 3">
    <name type="scientific">Parenemella sanctibonifatiensis</name>
    <dbReference type="NCBI Taxonomy" id="2016505"/>
    <lineage>
        <taxon>Bacteria</taxon>
        <taxon>Bacillati</taxon>
        <taxon>Actinomycetota</taxon>
        <taxon>Actinomycetes</taxon>
        <taxon>Propionibacteriales</taxon>
        <taxon>Propionibacteriaceae</taxon>
        <taxon>Parenemella</taxon>
    </lineage>
</organism>
<dbReference type="RefSeq" id="WP_087114236.1">
    <property type="nucleotide sequence ID" value="NZ_NMVI01000018.1"/>
</dbReference>
<evidence type="ECO:0000313" key="3">
    <source>
        <dbReference type="Proteomes" id="UP000216533"/>
    </source>
</evidence>
<evidence type="ECO:0000256" key="1">
    <source>
        <dbReference type="SAM" id="Phobius"/>
    </source>
</evidence>
<evidence type="ECO:0000313" key="2">
    <source>
        <dbReference type="EMBL" id="OYN86400.1"/>
    </source>
</evidence>
<comment type="caution">
    <text evidence="2">The sequence shown here is derived from an EMBL/GenBank/DDBJ whole genome shotgun (WGS) entry which is preliminary data.</text>
</comment>
<sequence length="217" mass="23651">MNLLPPAERTLSRRDLVAAALLSAVMCSVFWVFSSGASLWVTFVPGALITLGLVVVLYWTRAPLPAPGRALPVYAVALGWQFLHFAEEFQTGFWRDFPALYGGAPYAPEVFVWFNMASYALFGVATYGVVVHGRRALLLPSLFFVIYGTLGNAITHLVWTVMTGGYFPGLVTACGYLVIGPILLRRMWSGSTWRQVAAVVLVLVVVLVPLLVMLAGP</sequence>
<feature type="transmembrane region" description="Helical" evidence="1">
    <location>
        <begin position="16"/>
        <end position="33"/>
    </location>
</feature>
<dbReference type="EMBL" id="NMVI01000018">
    <property type="protein sequence ID" value="OYN86400.1"/>
    <property type="molecule type" value="Genomic_DNA"/>
</dbReference>
<dbReference type="Proteomes" id="UP000216533">
    <property type="component" value="Unassembled WGS sequence"/>
</dbReference>
<feature type="transmembrane region" description="Helical" evidence="1">
    <location>
        <begin position="39"/>
        <end position="59"/>
    </location>
</feature>
<protein>
    <submittedName>
        <fullName evidence="2">HXXEE domain-containing protein</fullName>
    </submittedName>
</protein>
<feature type="transmembrane region" description="Helical" evidence="1">
    <location>
        <begin position="165"/>
        <end position="184"/>
    </location>
</feature>
<reference evidence="2 3" key="1">
    <citation type="submission" date="2017-07" db="EMBL/GenBank/DDBJ databases">
        <title>Draft whole genome sequences of clinical Proprionibacteriaceae strains.</title>
        <authorList>
            <person name="Bernier A.-M."/>
            <person name="Bernard K."/>
            <person name="Domingo M.-C."/>
        </authorList>
    </citation>
    <scope>NUCLEOTIDE SEQUENCE [LARGE SCALE GENOMIC DNA]</scope>
    <source>
        <strain evidence="2 3">NML 160184</strain>
    </source>
</reference>
<feature type="transmembrane region" description="Helical" evidence="1">
    <location>
        <begin position="137"/>
        <end position="159"/>
    </location>
</feature>
<accession>A0A255E539</accession>
<feature type="transmembrane region" description="Helical" evidence="1">
    <location>
        <begin position="71"/>
        <end position="90"/>
    </location>
</feature>
<feature type="transmembrane region" description="Helical" evidence="1">
    <location>
        <begin position="110"/>
        <end position="130"/>
    </location>
</feature>
<dbReference type="AlphaFoldDB" id="A0A255E539"/>
<gene>
    <name evidence="2" type="ORF">CGZ92_08575</name>
</gene>
<name>A0A255E539_9ACTN</name>
<feature type="transmembrane region" description="Helical" evidence="1">
    <location>
        <begin position="196"/>
        <end position="216"/>
    </location>
</feature>
<keyword evidence="1" id="KW-1133">Transmembrane helix</keyword>
<proteinExistence type="predicted"/>